<reference evidence="7 8" key="1">
    <citation type="submission" date="2018-09" db="EMBL/GenBank/DDBJ databases">
        <authorList>
            <person name="Postec A."/>
        </authorList>
    </citation>
    <scope>NUCLEOTIDE SEQUENCE [LARGE SCALE GENOMIC DNA]</scope>
    <source>
        <strain evidence="7">70B-A</strain>
    </source>
</reference>
<dbReference type="NCBIfam" id="TIGR01704">
    <property type="entry name" value="MTA_SAH-Nsdase"/>
    <property type="match status" value="1"/>
</dbReference>
<dbReference type="NCBIfam" id="NF004079">
    <property type="entry name" value="PRK05584.1"/>
    <property type="match status" value="1"/>
</dbReference>
<dbReference type="EC" id="3.2.2.9" evidence="2"/>
<dbReference type="PANTHER" id="PTHR46832">
    <property type="entry name" value="5'-METHYLTHIOADENOSINE/S-ADENOSYLHOMOCYSTEINE NUCLEOSIDASE"/>
    <property type="match status" value="1"/>
</dbReference>
<dbReference type="InterPro" id="IPR035994">
    <property type="entry name" value="Nucleoside_phosphorylase_sf"/>
</dbReference>
<name>A0A3P7RY37_9FIRM</name>
<dbReference type="Pfam" id="PF01048">
    <property type="entry name" value="PNP_UDP_1"/>
    <property type="match status" value="1"/>
</dbReference>
<dbReference type="GO" id="GO:0019509">
    <property type="term" value="P:L-methionine salvage from methylthioadenosine"/>
    <property type="evidence" value="ECO:0007669"/>
    <property type="project" value="UniProtKB-UniPathway"/>
</dbReference>
<evidence type="ECO:0000256" key="5">
    <source>
        <dbReference type="ARBA" id="ARBA00023167"/>
    </source>
</evidence>
<accession>A0A3P7RY37</accession>
<organism evidence="7 8">
    <name type="scientific">Petrocella atlantisensis</name>
    <dbReference type="NCBI Taxonomy" id="2173034"/>
    <lineage>
        <taxon>Bacteria</taxon>
        <taxon>Bacillati</taxon>
        <taxon>Bacillota</taxon>
        <taxon>Clostridia</taxon>
        <taxon>Lachnospirales</taxon>
        <taxon>Vallitaleaceae</taxon>
        <taxon>Petrocella</taxon>
    </lineage>
</organism>
<keyword evidence="5" id="KW-0486">Methionine biosynthesis</keyword>
<comment type="pathway">
    <text evidence="1">Amino-acid biosynthesis; L-methionine biosynthesis via salvage pathway; S-methyl-5-thio-alpha-D-ribose 1-phosphate from S-methyl-5'-thioadenosine (hydrolase route): step 1/2.</text>
</comment>
<dbReference type="KEGG" id="cbar:PATL70BA_1776"/>
<evidence type="ECO:0000313" key="8">
    <source>
        <dbReference type="Proteomes" id="UP000279029"/>
    </source>
</evidence>
<dbReference type="GO" id="GO:0008930">
    <property type="term" value="F:methylthioadenosine nucleosidase activity"/>
    <property type="evidence" value="ECO:0007669"/>
    <property type="project" value="InterPro"/>
</dbReference>
<evidence type="ECO:0000256" key="1">
    <source>
        <dbReference type="ARBA" id="ARBA00004945"/>
    </source>
</evidence>
<evidence type="ECO:0000256" key="2">
    <source>
        <dbReference type="ARBA" id="ARBA00011974"/>
    </source>
</evidence>
<dbReference type="GO" id="GO:0008782">
    <property type="term" value="F:adenosylhomocysteine nucleosidase activity"/>
    <property type="evidence" value="ECO:0007669"/>
    <property type="project" value="UniProtKB-EC"/>
</dbReference>
<dbReference type="PANTHER" id="PTHR46832:SF1">
    <property type="entry name" value="5'-METHYLTHIOADENOSINE_S-ADENOSYLHOMOCYSTEINE NUCLEOSIDASE"/>
    <property type="match status" value="1"/>
</dbReference>
<dbReference type="GO" id="GO:0009164">
    <property type="term" value="P:nucleoside catabolic process"/>
    <property type="evidence" value="ECO:0007669"/>
    <property type="project" value="InterPro"/>
</dbReference>
<dbReference type="InterPro" id="IPR010049">
    <property type="entry name" value="MTA_SAH_Nsdase"/>
</dbReference>
<dbReference type="AlphaFoldDB" id="A0A3P7RY37"/>
<keyword evidence="8" id="KW-1185">Reference proteome</keyword>
<dbReference type="GO" id="GO:0019284">
    <property type="term" value="P:L-methionine salvage from S-adenosylmethionine"/>
    <property type="evidence" value="ECO:0007669"/>
    <property type="project" value="TreeGrafter"/>
</dbReference>
<evidence type="ECO:0000259" key="6">
    <source>
        <dbReference type="Pfam" id="PF01048"/>
    </source>
</evidence>
<proteinExistence type="predicted"/>
<dbReference type="InterPro" id="IPR000845">
    <property type="entry name" value="Nucleoside_phosphorylase_d"/>
</dbReference>
<dbReference type="Gene3D" id="3.40.50.1580">
    <property type="entry name" value="Nucleoside phosphorylase domain"/>
    <property type="match status" value="1"/>
</dbReference>
<dbReference type="GO" id="GO:0005829">
    <property type="term" value="C:cytosol"/>
    <property type="evidence" value="ECO:0007669"/>
    <property type="project" value="TreeGrafter"/>
</dbReference>
<gene>
    <name evidence="7" type="primary">mtnN</name>
    <name evidence="7" type="ORF">PATL70BA_1776</name>
</gene>
<protein>
    <recommendedName>
        <fullName evidence="2">adenosylhomocysteine nucleosidase</fullName>
        <ecNumber evidence="2">3.2.2.9</ecNumber>
    </recommendedName>
</protein>
<dbReference type="EMBL" id="LR130778">
    <property type="protein sequence ID" value="VDN47666.1"/>
    <property type="molecule type" value="Genomic_DNA"/>
</dbReference>
<keyword evidence="4 7" id="KW-0378">Hydrolase</keyword>
<evidence type="ECO:0000313" key="7">
    <source>
        <dbReference type="EMBL" id="VDN47666.1"/>
    </source>
</evidence>
<dbReference type="SUPFAM" id="SSF53167">
    <property type="entry name" value="Purine and uridine phosphorylases"/>
    <property type="match status" value="1"/>
</dbReference>
<sequence length="232" mass="25141">MEIIGIIGAMEEEVLTLKEKMELKEVRSIASLEFYVGSMSGASVVVVKGGVGKVNSAVCTQILIDCFHVDAIINTGVAGGLSDVLNIGDVVISRDTIQHDMDATGFGYALGEVPRMGCIAYKADQHLIKIAKNATDVLSSATNVYVERIVSGDQFISDLKKKKWLLDKFDAYCTEMEGAAVAQASYLNKIPFVIIRSISDKADDSAEMNFNEFTQLAASNSCKIIIKMLELI</sequence>
<feature type="domain" description="Nucleoside phosphorylase" evidence="6">
    <location>
        <begin position="4"/>
        <end position="229"/>
    </location>
</feature>
<dbReference type="CDD" id="cd09008">
    <property type="entry name" value="MTAN"/>
    <property type="match status" value="1"/>
</dbReference>
<keyword evidence="7" id="KW-0326">Glycosidase</keyword>
<evidence type="ECO:0000256" key="3">
    <source>
        <dbReference type="ARBA" id="ARBA00022605"/>
    </source>
</evidence>
<evidence type="ECO:0000256" key="4">
    <source>
        <dbReference type="ARBA" id="ARBA00022801"/>
    </source>
</evidence>
<dbReference type="UniPathway" id="UPA00904">
    <property type="reaction ID" value="UER00871"/>
</dbReference>
<keyword evidence="3" id="KW-0028">Amino-acid biosynthesis</keyword>
<dbReference type="Proteomes" id="UP000279029">
    <property type="component" value="Chromosome"/>
</dbReference>